<name>A0A0X8XYF8_9EURY</name>
<proteinExistence type="predicted"/>
<dbReference type="InterPro" id="IPR036390">
    <property type="entry name" value="WH_DNA-bd_sf"/>
</dbReference>
<reference evidence="2 3" key="1">
    <citation type="submission" date="2016-01" db="EMBL/GenBank/DDBJ databases">
        <authorList>
            <person name="Manzoor S."/>
        </authorList>
    </citation>
    <scope>NUCLEOTIDE SEQUENCE [LARGE SCALE GENOMIC DNA]</scope>
    <source>
        <strain evidence="2">Methanoculleus sp MAB1</strain>
    </source>
</reference>
<dbReference type="KEGG" id="mema:MMAB1_3163"/>
<dbReference type="InterPro" id="IPR036388">
    <property type="entry name" value="WH-like_DNA-bd_sf"/>
</dbReference>
<dbReference type="SUPFAM" id="SSF46785">
    <property type="entry name" value="Winged helix' DNA-binding domain"/>
    <property type="match status" value="1"/>
</dbReference>
<accession>A0A0X8XYF8</accession>
<gene>
    <name evidence="2" type="ORF">MMAB1_3163</name>
</gene>
<dbReference type="InterPro" id="IPR035965">
    <property type="entry name" value="PAS-like_dom_sf"/>
</dbReference>
<dbReference type="CDD" id="cd00090">
    <property type="entry name" value="HTH_ARSR"/>
    <property type="match status" value="1"/>
</dbReference>
<sequence>MSEYQDKFSKIIDLLEDRSPQGLSISAIARELGMNRATVSKYLEMLQSSGDVSMQRFGRSKLYTPAQRVPLSELFDRLSNAIVILDADLHILMVNTSFIKTLGIHRERNLIGASLFDLNLRIFSDPAIRRNIERIRQSGTYLAEMQHIEDSTNHIYLLEFAPTVSHVGKPGIMISLRDITAWKNAEAALKNSEKKIRTIFETVPSGIILFTGEGTILNANRASLEILGLRSFQELMSGNIFAISCYKGKVTELIRQGKVAETELACDFDRLRREQRIPSTRSGIAYFDIVFTPITLDGGGVPHEFAILFKDVTTERLARKELAFKETRYRSFFENTCNGVLIYEPINDGGEYIFKDVNRATEKILQMKKQDLIGRKLFEVFPDLPDPDVRDALIRVLKTEKPEFLLPLQYRKEEDSPWIWHYIFKLPSGEIASFMIDVSDAVRKDAGAPLQACSARGKHSRDRAGSSLS</sequence>
<dbReference type="PANTHER" id="PTHR44757:SF2">
    <property type="entry name" value="BIOFILM ARCHITECTURE MAINTENANCE PROTEIN MBAA"/>
    <property type="match status" value="1"/>
</dbReference>
<dbReference type="Gene3D" id="3.30.450.20">
    <property type="entry name" value="PAS domain"/>
    <property type="match status" value="3"/>
</dbReference>
<dbReference type="Gene3D" id="1.10.10.10">
    <property type="entry name" value="Winged helix-like DNA-binding domain superfamily/Winged helix DNA-binding domain"/>
    <property type="match status" value="1"/>
</dbReference>
<dbReference type="Pfam" id="PF13188">
    <property type="entry name" value="PAS_8"/>
    <property type="match status" value="1"/>
</dbReference>
<evidence type="ECO:0000313" key="2">
    <source>
        <dbReference type="EMBL" id="CVK34376.1"/>
    </source>
</evidence>
<dbReference type="EMBL" id="LT158599">
    <property type="protein sequence ID" value="CVK34376.1"/>
    <property type="molecule type" value="Genomic_DNA"/>
</dbReference>
<dbReference type="InterPro" id="IPR000014">
    <property type="entry name" value="PAS"/>
</dbReference>
<dbReference type="GO" id="GO:0006355">
    <property type="term" value="P:regulation of DNA-templated transcription"/>
    <property type="evidence" value="ECO:0007669"/>
    <property type="project" value="InterPro"/>
</dbReference>
<evidence type="ECO:0000313" key="3">
    <source>
        <dbReference type="Proteomes" id="UP000069850"/>
    </source>
</evidence>
<dbReference type="PANTHER" id="PTHR44757">
    <property type="entry name" value="DIGUANYLATE CYCLASE DGCP"/>
    <property type="match status" value="1"/>
</dbReference>
<feature type="domain" description="PAS" evidence="1">
    <location>
        <begin position="192"/>
        <end position="229"/>
    </location>
</feature>
<evidence type="ECO:0000259" key="1">
    <source>
        <dbReference type="PROSITE" id="PS50112"/>
    </source>
</evidence>
<dbReference type="CDD" id="cd00130">
    <property type="entry name" value="PAS"/>
    <property type="match status" value="2"/>
</dbReference>
<dbReference type="GeneID" id="27138632"/>
<dbReference type="SMART" id="SM00091">
    <property type="entry name" value="PAS"/>
    <property type="match status" value="3"/>
</dbReference>
<dbReference type="NCBIfam" id="TIGR00229">
    <property type="entry name" value="sensory_box"/>
    <property type="match status" value="2"/>
</dbReference>
<organism evidence="2 3">
    <name type="scientific">Methanoculleus bourgensis</name>
    <dbReference type="NCBI Taxonomy" id="83986"/>
    <lineage>
        <taxon>Archaea</taxon>
        <taxon>Methanobacteriati</taxon>
        <taxon>Methanobacteriota</taxon>
        <taxon>Stenosarchaea group</taxon>
        <taxon>Methanomicrobia</taxon>
        <taxon>Methanomicrobiales</taxon>
        <taxon>Methanomicrobiaceae</taxon>
        <taxon>Methanoculleus</taxon>
    </lineage>
</organism>
<dbReference type="RefSeq" id="WP_062265806.1">
    <property type="nucleotide sequence ID" value="NZ_LT158599.1"/>
</dbReference>
<dbReference type="SUPFAM" id="SSF55785">
    <property type="entry name" value="PYP-like sensor domain (PAS domain)"/>
    <property type="match status" value="3"/>
</dbReference>
<dbReference type="AlphaFoldDB" id="A0A0X8XYF8"/>
<dbReference type="InterPro" id="IPR052155">
    <property type="entry name" value="Biofilm_reg_signaling"/>
</dbReference>
<dbReference type="PROSITE" id="PS50112">
    <property type="entry name" value="PAS"/>
    <property type="match status" value="1"/>
</dbReference>
<dbReference type="OrthoDB" id="116663at2157"/>
<protein>
    <submittedName>
        <fullName evidence="2">Putative PAS/PAC sensor protein</fullName>
    </submittedName>
</protein>
<dbReference type="InterPro" id="IPR005471">
    <property type="entry name" value="Tscrpt_reg_IclR_N"/>
</dbReference>
<dbReference type="Pfam" id="PF09339">
    <property type="entry name" value="HTH_IclR"/>
    <property type="match status" value="1"/>
</dbReference>
<dbReference type="InterPro" id="IPR013656">
    <property type="entry name" value="PAS_4"/>
</dbReference>
<dbReference type="Pfam" id="PF08448">
    <property type="entry name" value="PAS_4"/>
    <property type="match status" value="2"/>
</dbReference>
<dbReference type="GO" id="GO:0003677">
    <property type="term" value="F:DNA binding"/>
    <property type="evidence" value="ECO:0007669"/>
    <property type="project" value="InterPro"/>
</dbReference>
<dbReference type="InterPro" id="IPR011991">
    <property type="entry name" value="ArsR-like_HTH"/>
</dbReference>
<dbReference type="Proteomes" id="UP000069850">
    <property type="component" value="Chromosome 1"/>
</dbReference>